<dbReference type="NCBIfam" id="NF038114">
    <property type="entry name" value="rightmost"/>
    <property type="match status" value="1"/>
</dbReference>
<feature type="compositionally biased region" description="Polar residues" evidence="1">
    <location>
        <begin position="1073"/>
        <end position="1093"/>
    </location>
</feature>
<dbReference type="Gene3D" id="3.30.1920.20">
    <property type="match status" value="5"/>
</dbReference>
<dbReference type="OrthoDB" id="5718261at2"/>
<feature type="region of interest" description="Disordered" evidence="1">
    <location>
        <begin position="371"/>
        <end position="398"/>
    </location>
</feature>
<feature type="region of interest" description="Disordered" evidence="1">
    <location>
        <begin position="1073"/>
        <end position="1097"/>
    </location>
</feature>
<evidence type="ECO:0000256" key="1">
    <source>
        <dbReference type="SAM" id="MobiDB-lite"/>
    </source>
</evidence>
<accession>A0A1G8ZYW4</accession>
<dbReference type="STRING" id="386301.SAMN05216282_103282"/>
<proteinExistence type="predicted"/>
<dbReference type="Proteomes" id="UP000198701">
    <property type="component" value="Unassembled WGS sequence"/>
</dbReference>
<reference evidence="2 3" key="1">
    <citation type="submission" date="2016-10" db="EMBL/GenBank/DDBJ databases">
        <authorList>
            <person name="de Groot N.N."/>
        </authorList>
    </citation>
    <scope>NUCLEOTIDE SEQUENCE [LARGE SCALE GENOMIC DNA]</scope>
    <source>
        <strain evidence="2 3">CGMCC 1.5382</strain>
    </source>
</reference>
<evidence type="ECO:0008006" key="4">
    <source>
        <dbReference type="Google" id="ProtNLM"/>
    </source>
</evidence>
<sequence length="2218" mass="221223">MQVSGGSPIRARFFSGGRTRARLAVIATLALVLGLLGAPPAFASTANSAVFSGGTGTVSVGGVLYARQGGALTLTVTTSSDTKCVEVVGAFAAGDVSATGKTSWTFTTTAGAGNGSQTVTAAASPNVNAQGKCTGPSSSAQGSYTLDNTGPTVTGTLAPAPNAAGWNKANVGITWSASDAGSGMSSAPTPSTDSVNANTAVTGTVKTATAADRLGNPGSGTVTVRLDKTQPSIDANRSPAANGAGWNNTNVTVGFTCADTLSGIKSCTGGGSVVLSAEGANQSVPGTAVDNADNTNTSGVTGINIDKTAPSLTGAPTTQPNVAGWYRGDVSIDWTATDALSGIAGAAPASSTISGEGTGLTVGASVGDLAGNTRNATSPAVRIDRTPPTTGISGTSNTWTNGTVTVSFSPGDNLSGVASTSYAVDGGPEQSGTGFTLAAEGDHTVTFHSTDLAGNVEETRTAHVKIDKTAPSIGHTFTPVGYSDGAWTNANVTVTFLCTDSGSGIAACTAPATMSTEGASQQVVGTATDNAGNSAGNTAVVSIDKTPPTVTAGADRAPNGAAWYRDDVTVSFEAADALSGIASSPAARILGEGENQSASGTATDAAGNSASAELTGINVDKTAPVLTASFPAGWHTADVAVDWTCTDALSGVATPPTDDVVDGEGNDLGSTRSCTDVAGNTATKTVSGITIDRTAPTTSASVPVAPASGWYTAGVLVSLAGQDSLSGIDDTFYSVDGGATQGYGAPFTFTTAGTHTIAFWSTDVAGNLEAATGEITLRIDVAPPVTTVINPISPASGWFVTSGIPVAFSATDDHSGVAATQYSIDNGPTYTYGGDEFEAVLSVGSHSIAYWSVDVAGNAETVRSTTVWVDTVRPTITGEASPAANGFGWNNTDVNVTFTCTDTVSGINPAVDCGPDVTLDAEGADQVAEGVTADVAGNTNSATVGPISIDKTAPTLSGAATTAANGAGWYRGDVTIDWTGADLLSGIEDQAADSVITGEGADLGASAIVSDRAGNEASATVSGVKIDRTAPVIEGQATTLPNAAGWYRGQVTVDFTCSDLLSGVAVCPTSELVSGNGPHQSATSGPATDQAGNDNPGLTVGDINIDGIAPSTTADNLCSAVNGWCKGQTATVVLSADDQPGLSGVREIHYAIGNAAVQVAAGSAATVTVPLTGSGSGSVSYWAVDNAGNAEAANTVDLKWDNIAPTVSHTLSPMPNASTWNRSDVTVTFTATDHDPGSGVASVTAPVTVDAETPLAGLLVSGSAEDTAGNVGTDAVTVRLDKTAPRIIGGIASGTAGANGWYLGPVSVHFDCTDALSGVAACPGDVTLTDNGTNTAGGTATDIAGNTAYGTVPGIRIDQEMPSTSAHVSGTNPNGWYTGLVSVTLEGHDDVSQIDTTRYSLDGQDAAEYTAPLSVGSQGTHTVTFWSTDLAGNVESVNTLTFQVDRVAPVTTVINPDAPASGWFLTGAVPVELSATDSGSGVAGTYFTIDDGPAVTYGQPLLTDLATGRHTITYWSVDQAGNTEAKRDLSVDVDAVKPTIASSARPVANDFGWNNTDVDVTFLCDDADSGIAGCGPNSTVANEGAGQLVSGTTADVAGNTNSATVGPISIDKTAPTLSGIPTTGPNGAGWYRGDVTIDWTGVDGLSGIAQQPADSLILGEGADLGSSADVADRAGNEKHAIVTGIRIDRTAPVLEGQATTQPGDAGWYQGQVTVGYTCTDALSGIAACPTSRVVSGNGAGQSVTSGPATDKAGNDSAALTVGGINIDGLAPDTTADNQCSKTNDYCTGDHATVVLSAVDQAGLSGVREIHYTVDGGDPQVAPGASVTLSVPLAGSGTGTVSYFAVDNAGNRETAGGVALKWDNIAPTVSHLLSPLPNGNDWNKSDVTVTFSARDDDAGSGLVAGSVTAPVTVGTETLVTGLTIQGQATDTAGNIGRDSATVKLDKTAPTITAAIVSGSQGTNGWYTGPVTVRFACADALSGIAACPADVTLTDNGTNTVTRTVADNAGNTAAATLSGIRIDSSAPTITNVNLASGFYLLGAAPAATCTATDAVSGLAGTCTVTVTGGRPNGVGTFIWTATATDAAGNTVTTTGTYQVIYRFDGFLQPINDTAHQVGLTTSVFKGGSTIPAKFQLRKADGTPVLSNTAPVWLTPVKGAAMTMAIDETVYAITADTGLVFRVDGTQYIYNWKTPAGGNYYGIGVRLDDGQVYYVSIGLRK</sequence>
<dbReference type="EMBL" id="FNFU01000003">
    <property type="protein sequence ID" value="SDK20298.1"/>
    <property type="molecule type" value="Genomic_DNA"/>
</dbReference>
<protein>
    <recommendedName>
        <fullName evidence="4">Ig-like domain (Group 3)</fullName>
    </recommendedName>
</protein>
<keyword evidence="3" id="KW-1185">Reference proteome</keyword>
<gene>
    <name evidence="2" type="ORF">SAMN05216282_103282</name>
</gene>
<evidence type="ECO:0000313" key="3">
    <source>
        <dbReference type="Proteomes" id="UP000198701"/>
    </source>
</evidence>
<evidence type="ECO:0000313" key="2">
    <source>
        <dbReference type="EMBL" id="SDK20298.1"/>
    </source>
</evidence>
<name>A0A1G8ZYW4_9MICO</name>
<dbReference type="RefSeq" id="WP_092322103.1">
    <property type="nucleotide sequence ID" value="NZ_FNFU01000003.1"/>
</dbReference>
<organism evidence="2 3">
    <name type="scientific">Cryobacterium psychrotolerans</name>
    <dbReference type="NCBI Taxonomy" id="386301"/>
    <lineage>
        <taxon>Bacteria</taxon>
        <taxon>Bacillati</taxon>
        <taxon>Actinomycetota</taxon>
        <taxon>Actinomycetes</taxon>
        <taxon>Micrococcales</taxon>
        <taxon>Microbacteriaceae</taxon>
        <taxon>Cryobacterium</taxon>
    </lineage>
</organism>
<feature type="compositionally biased region" description="Polar residues" evidence="1">
    <location>
        <begin position="387"/>
        <end position="398"/>
    </location>
</feature>
<dbReference type="NCBIfam" id="NF047446">
    <property type="entry name" value="barrel_OmpL47"/>
    <property type="match status" value="6"/>
</dbReference>
<dbReference type="InterPro" id="IPR058094">
    <property type="entry name" value="Ig-like_OmpL47-like"/>
</dbReference>